<dbReference type="InterPro" id="IPR003726">
    <property type="entry name" value="HCY_dom"/>
</dbReference>
<dbReference type="InterPro" id="IPR051486">
    <property type="entry name" value="Hcy_S-methyltransferase"/>
</dbReference>
<dbReference type="EMBL" id="RYZI01000146">
    <property type="protein sequence ID" value="RWA09631.1"/>
    <property type="molecule type" value="Genomic_DNA"/>
</dbReference>
<dbReference type="Gene3D" id="3.20.20.330">
    <property type="entry name" value="Homocysteine-binding-like domain"/>
    <property type="match status" value="1"/>
</dbReference>
<dbReference type="STRING" id="363999.A0A439D5F3"/>
<dbReference type="PROSITE" id="PS50970">
    <property type="entry name" value="HCY"/>
    <property type="match status" value="1"/>
</dbReference>
<dbReference type="PANTHER" id="PTHR46015:SF1">
    <property type="entry name" value="HOMOCYSTEINE S-METHYLTRANSFERASE-LIKE ISOFORM 1"/>
    <property type="match status" value="1"/>
</dbReference>
<keyword evidence="1" id="KW-0489">Methyltransferase</keyword>
<evidence type="ECO:0000259" key="6">
    <source>
        <dbReference type="PROSITE" id="PS50970"/>
    </source>
</evidence>
<proteinExistence type="predicted"/>
<dbReference type="InterPro" id="IPR036589">
    <property type="entry name" value="HCY_dom_sf"/>
</dbReference>
<feature type="domain" description="Hcy-binding" evidence="6">
    <location>
        <begin position="1"/>
        <end position="311"/>
    </location>
</feature>
<protein>
    <recommendedName>
        <fullName evidence="6">Hcy-binding domain-containing protein</fullName>
    </recommendedName>
</protein>
<reference evidence="7 8" key="1">
    <citation type="submission" date="2018-12" db="EMBL/GenBank/DDBJ databases">
        <title>Draft genome sequence of Xylaria grammica IHI A82.</title>
        <authorList>
            <person name="Buettner E."/>
            <person name="Kellner H."/>
        </authorList>
    </citation>
    <scope>NUCLEOTIDE SEQUENCE [LARGE SCALE GENOMIC DNA]</scope>
    <source>
        <strain evidence="7 8">IHI A82</strain>
    </source>
</reference>
<dbReference type="GO" id="GO:0032259">
    <property type="term" value="P:methylation"/>
    <property type="evidence" value="ECO:0007669"/>
    <property type="project" value="UniProtKB-KW"/>
</dbReference>
<evidence type="ECO:0000256" key="3">
    <source>
        <dbReference type="ARBA" id="ARBA00022723"/>
    </source>
</evidence>
<dbReference type="GO" id="GO:0033528">
    <property type="term" value="P:S-methylmethionine cycle"/>
    <property type="evidence" value="ECO:0007669"/>
    <property type="project" value="TreeGrafter"/>
</dbReference>
<comment type="caution">
    <text evidence="5">Lacks conserved residue(s) required for the propagation of feature annotation.</text>
</comment>
<sequence>MAQIKILDGGLGTSLVDKYDVVFDEATPLWSTHLIIDGKDTLQACQGDFVQAGANVLLTATYQTSIEGFARTKTPRHPDGISKPEIGPYLSGAVDVATKAARGRGEVQLALSLGPYGACMVSGQEYTGEYDAAHGTEEALYRWHLERFRLFTETEGVLERVQMMALETVPRIDEIRALRRAVAACGITLPFWISCVFPRDDELLPDGSTVVQVVEAMLDPSVGGPVPWGIGINCTKMQKLPGLVRTMGSSVRQMLSQRRIPSAPSIVLYPDGVNGKVYNVTTKKWELSDDLIKAQSKVQTFTTVLSYGTTD</sequence>
<dbReference type="GO" id="GO:0009086">
    <property type="term" value="P:methionine biosynthetic process"/>
    <property type="evidence" value="ECO:0007669"/>
    <property type="project" value="TreeGrafter"/>
</dbReference>
<name>A0A439D5F3_9PEZI</name>
<dbReference type="SUPFAM" id="SSF82282">
    <property type="entry name" value="Homocysteine S-methyltransferase"/>
    <property type="match status" value="1"/>
</dbReference>
<gene>
    <name evidence="7" type="ORF">EKO27_g5494</name>
</gene>
<comment type="caution">
    <text evidence="7">The sequence shown here is derived from an EMBL/GenBank/DDBJ whole genome shotgun (WGS) entry which is preliminary data.</text>
</comment>
<evidence type="ECO:0000313" key="7">
    <source>
        <dbReference type="EMBL" id="RWA09631.1"/>
    </source>
</evidence>
<keyword evidence="2" id="KW-0808">Transferase</keyword>
<evidence type="ECO:0000256" key="2">
    <source>
        <dbReference type="ARBA" id="ARBA00022679"/>
    </source>
</evidence>
<dbReference type="Pfam" id="PF02574">
    <property type="entry name" value="S-methyl_trans"/>
    <property type="match status" value="1"/>
</dbReference>
<evidence type="ECO:0000256" key="5">
    <source>
        <dbReference type="PROSITE-ProRule" id="PRU00333"/>
    </source>
</evidence>
<evidence type="ECO:0000313" key="8">
    <source>
        <dbReference type="Proteomes" id="UP000286045"/>
    </source>
</evidence>
<dbReference type="AlphaFoldDB" id="A0A439D5F3"/>
<keyword evidence="4" id="KW-0862">Zinc</keyword>
<dbReference type="PANTHER" id="PTHR46015">
    <property type="entry name" value="ZGC:172121"/>
    <property type="match status" value="1"/>
</dbReference>
<accession>A0A439D5F3</accession>
<evidence type="ECO:0000256" key="4">
    <source>
        <dbReference type="ARBA" id="ARBA00022833"/>
    </source>
</evidence>
<organism evidence="7 8">
    <name type="scientific">Xylaria grammica</name>
    <dbReference type="NCBI Taxonomy" id="363999"/>
    <lineage>
        <taxon>Eukaryota</taxon>
        <taxon>Fungi</taxon>
        <taxon>Dikarya</taxon>
        <taxon>Ascomycota</taxon>
        <taxon>Pezizomycotina</taxon>
        <taxon>Sordariomycetes</taxon>
        <taxon>Xylariomycetidae</taxon>
        <taxon>Xylariales</taxon>
        <taxon>Xylariaceae</taxon>
        <taxon>Xylaria</taxon>
    </lineage>
</organism>
<keyword evidence="3" id="KW-0479">Metal-binding</keyword>
<evidence type="ECO:0000256" key="1">
    <source>
        <dbReference type="ARBA" id="ARBA00022603"/>
    </source>
</evidence>
<dbReference type="GO" id="GO:0046872">
    <property type="term" value="F:metal ion binding"/>
    <property type="evidence" value="ECO:0007669"/>
    <property type="project" value="UniProtKB-KW"/>
</dbReference>
<dbReference type="Proteomes" id="UP000286045">
    <property type="component" value="Unassembled WGS sequence"/>
</dbReference>
<keyword evidence="8" id="KW-1185">Reference proteome</keyword>
<dbReference type="GO" id="GO:0008898">
    <property type="term" value="F:S-adenosylmethionine-homocysteine S-methyltransferase activity"/>
    <property type="evidence" value="ECO:0007669"/>
    <property type="project" value="TreeGrafter"/>
</dbReference>